<name>A0A1X2GSE4_9FUNG</name>
<keyword evidence="3" id="KW-1185">Reference proteome</keyword>
<gene>
    <name evidence="2" type="ORF">DM01DRAFT_1404656</name>
</gene>
<dbReference type="AlphaFoldDB" id="A0A1X2GSE4"/>
<comment type="caution">
    <text evidence="2">The sequence shown here is derived from an EMBL/GenBank/DDBJ whole genome shotgun (WGS) entry which is preliminary data.</text>
</comment>
<dbReference type="Proteomes" id="UP000242146">
    <property type="component" value="Unassembled WGS sequence"/>
</dbReference>
<dbReference type="EMBL" id="MCGT01000004">
    <property type="protein sequence ID" value="ORX60375.1"/>
    <property type="molecule type" value="Genomic_DNA"/>
</dbReference>
<keyword evidence="1" id="KW-1133">Transmembrane helix</keyword>
<keyword evidence="1" id="KW-0472">Membrane</keyword>
<organism evidence="2 3">
    <name type="scientific">Hesseltinella vesiculosa</name>
    <dbReference type="NCBI Taxonomy" id="101127"/>
    <lineage>
        <taxon>Eukaryota</taxon>
        <taxon>Fungi</taxon>
        <taxon>Fungi incertae sedis</taxon>
        <taxon>Mucoromycota</taxon>
        <taxon>Mucoromycotina</taxon>
        <taxon>Mucoromycetes</taxon>
        <taxon>Mucorales</taxon>
        <taxon>Cunninghamellaceae</taxon>
        <taxon>Hesseltinella</taxon>
    </lineage>
</organism>
<accession>A0A1X2GSE4</accession>
<protein>
    <submittedName>
        <fullName evidence="2">Uncharacterized protein</fullName>
    </submittedName>
</protein>
<evidence type="ECO:0000313" key="2">
    <source>
        <dbReference type="EMBL" id="ORX60375.1"/>
    </source>
</evidence>
<sequence length="103" mass="11494">MLRPDTSSLSAFLVLGSIMVHLNVRWWLVYDAVLFTVAATQASIHSSPQSQKKVPNEIAASEGANAKRSIDSELYKSKLKVLCCDPFGYRYCSQHMCCLWALP</sequence>
<proteinExistence type="predicted"/>
<feature type="transmembrane region" description="Helical" evidence="1">
    <location>
        <begin position="6"/>
        <end position="24"/>
    </location>
</feature>
<keyword evidence="1" id="KW-0812">Transmembrane</keyword>
<evidence type="ECO:0000256" key="1">
    <source>
        <dbReference type="SAM" id="Phobius"/>
    </source>
</evidence>
<evidence type="ECO:0000313" key="3">
    <source>
        <dbReference type="Proteomes" id="UP000242146"/>
    </source>
</evidence>
<reference evidence="2 3" key="1">
    <citation type="submission" date="2016-07" db="EMBL/GenBank/DDBJ databases">
        <title>Pervasive Adenine N6-methylation of Active Genes in Fungi.</title>
        <authorList>
            <consortium name="DOE Joint Genome Institute"/>
            <person name="Mondo S.J."/>
            <person name="Dannebaum R.O."/>
            <person name="Kuo R.C."/>
            <person name="Labutti K."/>
            <person name="Haridas S."/>
            <person name="Kuo A."/>
            <person name="Salamov A."/>
            <person name="Ahrendt S.R."/>
            <person name="Lipzen A."/>
            <person name="Sullivan W."/>
            <person name="Andreopoulos W.B."/>
            <person name="Clum A."/>
            <person name="Lindquist E."/>
            <person name="Daum C."/>
            <person name="Ramamoorthy G.K."/>
            <person name="Gryganskyi A."/>
            <person name="Culley D."/>
            <person name="Magnuson J.K."/>
            <person name="James T.Y."/>
            <person name="O'Malley M.A."/>
            <person name="Stajich J.E."/>
            <person name="Spatafora J.W."/>
            <person name="Visel A."/>
            <person name="Grigoriev I.V."/>
        </authorList>
    </citation>
    <scope>NUCLEOTIDE SEQUENCE [LARGE SCALE GENOMIC DNA]</scope>
    <source>
        <strain evidence="2 3">NRRL 3301</strain>
    </source>
</reference>